<accession>A0A9P9E7F5</accession>
<dbReference type="Proteomes" id="UP000700596">
    <property type="component" value="Unassembled WGS sequence"/>
</dbReference>
<dbReference type="OrthoDB" id="3747906at2759"/>
<evidence type="ECO:0000313" key="3">
    <source>
        <dbReference type="Proteomes" id="UP000700596"/>
    </source>
</evidence>
<evidence type="ECO:0000256" key="1">
    <source>
        <dbReference type="SAM" id="Coils"/>
    </source>
</evidence>
<proteinExistence type="predicted"/>
<keyword evidence="3" id="KW-1185">Reference proteome</keyword>
<name>A0A9P9E7F5_9PLEO</name>
<dbReference type="EMBL" id="JAGMWT010000003">
    <property type="protein sequence ID" value="KAH7132051.1"/>
    <property type="molecule type" value="Genomic_DNA"/>
</dbReference>
<keyword evidence="1" id="KW-0175">Coiled coil</keyword>
<feature type="coiled-coil region" evidence="1">
    <location>
        <begin position="2"/>
        <end position="29"/>
    </location>
</feature>
<feature type="non-terminal residue" evidence="2">
    <location>
        <position position="1"/>
    </location>
</feature>
<sequence>MKDMVKNQRKRHETKLHALEKDYAETLSRTKESIGTLFEEHEDISTQIYDAQLARLNILIQEKKRIELEMRNRVEKLKFNHHVYARDMAKVAEHRARQLRWERGGMDE</sequence>
<organism evidence="2 3">
    <name type="scientific">Dendryphion nanum</name>
    <dbReference type="NCBI Taxonomy" id="256645"/>
    <lineage>
        <taxon>Eukaryota</taxon>
        <taxon>Fungi</taxon>
        <taxon>Dikarya</taxon>
        <taxon>Ascomycota</taxon>
        <taxon>Pezizomycotina</taxon>
        <taxon>Dothideomycetes</taxon>
        <taxon>Pleosporomycetidae</taxon>
        <taxon>Pleosporales</taxon>
        <taxon>Torulaceae</taxon>
        <taxon>Dendryphion</taxon>
    </lineage>
</organism>
<evidence type="ECO:0000313" key="2">
    <source>
        <dbReference type="EMBL" id="KAH7132051.1"/>
    </source>
</evidence>
<reference evidence="2" key="1">
    <citation type="journal article" date="2021" name="Nat. Commun.">
        <title>Genetic determinants of endophytism in the Arabidopsis root mycobiome.</title>
        <authorList>
            <person name="Mesny F."/>
            <person name="Miyauchi S."/>
            <person name="Thiergart T."/>
            <person name="Pickel B."/>
            <person name="Atanasova L."/>
            <person name="Karlsson M."/>
            <person name="Huettel B."/>
            <person name="Barry K.W."/>
            <person name="Haridas S."/>
            <person name="Chen C."/>
            <person name="Bauer D."/>
            <person name="Andreopoulos W."/>
            <person name="Pangilinan J."/>
            <person name="LaButti K."/>
            <person name="Riley R."/>
            <person name="Lipzen A."/>
            <person name="Clum A."/>
            <person name="Drula E."/>
            <person name="Henrissat B."/>
            <person name="Kohler A."/>
            <person name="Grigoriev I.V."/>
            <person name="Martin F.M."/>
            <person name="Hacquard S."/>
        </authorList>
    </citation>
    <scope>NUCLEOTIDE SEQUENCE</scope>
    <source>
        <strain evidence="2">MPI-CAGE-CH-0243</strain>
    </source>
</reference>
<protein>
    <submittedName>
        <fullName evidence="2">Uncharacterized protein</fullName>
    </submittedName>
</protein>
<gene>
    <name evidence="2" type="ORF">B0J11DRAFT_520720</name>
</gene>
<comment type="caution">
    <text evidence="2">The sequence shown here is derived from an EMBL/GenBank/DDBJ whole genome shotgun (WGS) entry which is preliminary data.</text>
</comment>
<dbReference type="AlphaFoldDB" id="A0A9P9E7F5"/>